<sequence length="157" mass="17798">MFLKCAPSGRGVRRPSQTLRRGRTTRSASPLCITRMDPSTVLRSLASRRARLQSCWRRAWRRSVLWYLVLMKLTSHTFAKYLRPAREDCDGSEDLSLVGPLWRGLSVSKFERVVDATEPEMCDTTSVFFTTEGGMGVVRSCSLHHGFFSAMTRAAFD</sequence>
<comment type="caution">
    <text evidence="2">The sequence shown here is derived from an EMBL/GenBank/DDBJ whole genome shotgun (WGS) entry which is preliminary data.</text>
</comment>
<protein>
    <submittedName>
        <fullName evidence="2">Uncharacterized protein</fullName>
    </submittedName>
</protein>
<keyword evidence="3" id="KW-1185">Reference proteome</keyword>
<evidence type="ECO:0000256" key="1">
    <source>
        <dbReference type="SAM" id="MobiDB-lite"/>
    </source>
</evidence>
<feature type="region of interest" description="Disordered" evidence="1">
    <location>
        <begin position="1"/>
        <end position="27"/>
    </location>
</feature>
<evidence type="ECO:0000313" key="3">
    <source>
        <dbReference type="Proteomes" id="UP001066276"/>
    </source>
</evidence>
<dbReference type="AlphaFoldDB" id="A0AAV7U3N4"/>
<dbReference type="EMBL" id="JANPWB010000005">
    <property type="protein sequence ID" value="KAJ1183373.1"/>
    <property type="molecule type" value="Genomic_DNA"/>
</dbReference>
<dbReference type="Proteomes" id="UP001066276">
    <property type="component" value="Chromosome 3_1"/>
</dbReference>
<organism evidence="2 3">
    <name type="scientific">Pleurodeles waltl</name>
    <name type="common">Iberian ribbed newt</name>
    <dbReference type="NCBI Taxonomy" id="8319"/>
    <lineage>
        <taxon>Eukaryota</taxon>
        <taxon>Metazoa</taxon>
        <taxon>Chordata</taxon>
        <taxon>Craniata</taxon>
        <taxon>Vertebrata</taxon>
        <taxon>Euteleostomi</taxon>
        <taxon>Amphibia</taxon>
        <taxon>Batrachia</taxon>
        <taxon>Caudata</taxon>
        <taxon>Salamandroidea</taxon>
        <taxon>Salamandridae</taxon>
        <taxon>Pleurodelinae</taxon>
        <taxon>Pleurodeles</taxon>
    </lineage>
</organism>
<evidence type="ECO:0000313" key="2">
    <source>
        <dbReference type="EMBL" id="KAJ1183373.1"/>
    </source>
</evidence>
<reference evidence="2" key="1">
    <citation type="journal article" date="2022" name="bioRxiv">
        <title>Sequencing and chromosome-scale assembly of the giantPleurodeles waltlgenome.</title>
        <authorList>
            <person name="Brown T."/>
            <person name="Elewa A."/>
            <person name="Iarovenko S."/>
            <person name="Subramanian E."/>
            <person name="Araus A.J."/>
            <person name="Petzold A."/>
            <person name="Susuki M."/>
            <person name="Suzuki K.-i.T."/>
            <person name="Hayashi T."/>
            <person name="Toyoda A."/>
            <person name="Oliveira C."/>
            <person name="Osipova E."/>
            <person name="Leigh N.D."/>
            <person name="Simon A."/>
            <person name="Yun M.H."/>
        </authorList>
    </citation>
    <scope>NUCLEOTIDE SEQUENCE</scope>
    <source>
        <strain evidence="2">20211129_DDA</strain>
        <tissue evidence="2">Liver</tissue>
    </source>
</reference>
<accession>A0AAV7U3N4</accession>
<gene>
    <name evidence="2" type="ORF">NDU88_000195</name>
</gene>
<proteinExistence type="predicted"/>
<name>A0AAV7U3N4_PLEWA</name>